<dbReference type="OrthoDB" id="2651721at2"/>
<evidence type="ECO:0000313" key="2">
    <source>
        <dbReference type="EMBL" id="GAS81622.1"/>
    </source>
</evidence>
<protein>
    <submittedName>
        <fullName evidence="2">Uncharacterized protein</fullName>
    </submittedName>
</protein>
<gene>
    <name evidence="3" type="ORF">BK131_07845</name>
    <name evidence="2" type="ORF">PAHA3_1696</name>
</gene>
<reference evidence="2 4" key="1">
    <citation type="journal article" date="2016" name="Genome Announc.">
        <title>Draft Genome Sequence of Paenibacillus amylolyticus Heshi-A3, Isolated from Fermented Rice Bran in a Japanese Fermented Seafood Dish.</title>
        <authorList>
            <person name="Akuzawa S."/>
            <person name="Nagaoka J."/>
            <person name="Kanekatsu M."/>
            <person name="Kubota E."/>
            <person name="Ohtake R."/>
            <person name="Suzuki T."/>
            <person name="Kanesaki Y."/>
        </authorList>
    </citation>
    <scope>NUCLEOTIDE SEQUENCE [LARGE SCALE GENOMIC DNA]</scope>
    <source>
        <strain evidence="2 4">Heshi-A3</strain>
    </source>
</reference>
<name>A0A100VKP2_PAEAM</name>
<evidence type="ECO:0000256" key="1">
    <source>
        <dbReference type="SAM" id="Phobius"/>
    </source>
</evidence>
<dbReference type="Proteomes" id="UP000069697">
    <property type="component" value="Unassembled WGS sequence"/>
</dbReference>
<keyword evidence="1" id="KW-1133">Transmembrane helix</keyword>
<evidence type="ECO:0000313" key="5">
    <source>
        <dbReference type="Proteomes" id="UP000187134"/>
    </source>
</evidence>
<accession>A0A100VKP2</accession>
<evidence type="ECO:0000313" key="3">
    <source>
        <dbReference type="EMBL" id="OMF17851.1"/>
    </source>
</evidence>
<organism evidence="2 4">
    <name type="scientific">Paenibacillus amylolyticus</name>
    <dbReference type="NCBI Taxonomy" id="1451"/>
    <lineage>
        <taxon>Bacteria</taxon>
        <taxon>Bacillati</taxon>
        <taxon>Bacillota</taxon>
        <taxon>Bacilli</taxon>
        <taxon>Bacillales</taxon>
        <taxon>Paenibacillaceae</taxon>
        <taxon>Paenibacillus</taxon>
    </lineage>
</organism>
<comment type="caution">
    <text evidence="2">The sequence shown here is derived from an EMBL/GenBank/DDBJ whole genome shotgun (WGS) entry which is preliminary data.</text>
</comment>
<reference evidence="4" key="2">
    <citation type="submission" date="2016-01" db="EMBL/GenBank/DDBJ databases">
        <title>Draft Genome Sequence of Paenibacillus amylolyticus Heshi-A3 that Was Isolated from Fermented Rice Bran with Aging Salted Mackerel, Which Was Named Heshiko as Traditional Fermented Seafood in Japan.</title>
        <authorList>
            <person name="Akuzawa S."/>
            <person name="Nakagawa J."/>
            <person name="Kanekatsu T."/>
            <person name="Kubota E."/>
            <person name="Ohtake R."/>
            <person name="Suzuki T."/>
            <person name="Kanesaki Y."/>
        </authorList>
    </citation>
    <scope>NUCLEOTIDE SEQUENCE [LARGE SCALE GENOMIC DNA]</scope>
    <source>
        <strain evidence="4">Heshi-A3</strain>
    </source>
</reference>
<reference evidence="3 5" key="3">
    <citation type="submission" date="2016-11" db="EMBL/GenBank/DDBJ databases">
        <title>Paenibacillus species isolates.</title>
        <authorList>
            <person name="Beno S.M."/>
        </authorList>
    </citation>
    <scope>NUCLEOTIDE SEQUENCE [LARGE SCALE GENOMIC DNA]</scope>
    <source>
        <strain evidence="3 5">FSL H8-0246</strain>
    </source>
</reference>
<dbReference type="Proteomes" id="UP000187134">
    <property type="component" value="Unassembled WGS sequence"/>
</dbReference>
<evidence type="ECO:0000313" key="4">
    <source>
        <dbReference type="Proteomes" id="UP000069697"/>
    </source>
</evidence>
<dbReference type="AlphaFoldDB" id="A0A100VKP2"/>
<sequence>MKLGSILGILMLATAIVYGEWRSSKEKRARIVTAGITAVAAVIGIILLFQPRLPGPTQIVKLVFGSVDKLMK</sequence>
<dbReference type="RefSeq" id="WP_062834306.1">
    <property type="nucleotide sequence ID" value="NZ_BCNV01000001.1"/>
</dbReference>
<dbReference type="EMBL" id="BCNV01000001">
    <property type="protein sequence ID" value="GAS81622.1"/>
    <property type="molecule type" value="Genomic_DNA"/>
</dbReference>
<keyword evidence="1" id="KW-0812">Transmembrane</keyword>
<keyword evidence="1" id="KW-0472">Membrane</keyword>
<dbReference type="EMBL" id="MRTJ01000001">
    <property type="protein sequence ID" value="OMF17851.1"/>
    <property type="molecule type" value="Genomic_DNA"/>
</dbReference>
<proteinExistence type="predicted"/>
<feature type="transmembrane region" description="Helical" evidence="1">
    <location>
        <begin position="29"/>
        <end position="49"/>
    </location>
</feature>